<dbReference type="InterPro" id="IPR003663">
    <property type="entry name" value="Sugar/inositol_transpt"/>
</dbReference>
<dbReference type="PANTHER" id="PTHR48020">
    <property type="entry name" value="PROTON MYO-INOSITOL COTRANSPORTER"/>
    <property type="match status" value="1"/>
</dbReference>
<dbReference type="InterPro" id="IPR050814">
    <property type="entry name" value="Myo-inositol_Transporter"/>
</dbReference>
<organism evidence="14 15">
    <name type="scientific">Klebsiella pneumoniae subsp. pneumoniae</name>
    <dbReference type="NCBI Taxonomy" id="72407"/>
    <lineage>
        <taxon>Bacteria</taxon>
        <taxon>Pseudomonadati</taxon>
        <taxon>Pseudomonadota</taxon>
        <taxon>Gammaproteobacteria</taxon>
        <taxon>Enterobacterales</taxon>
        <taxon>Enterobacteriaceae</taxon>
        <taxon>Klebsiella/Raoultella group</taxon>
        <taxon>Klebsiella</taxon>
        <taxon>Klebsiella pneumoniae complex</taxon>
    </lineage>
</organism>
<dbReference type="PROSITE" id="PS50850">
    <property type="entry name" value="MFS"/>
    <property type="match status" value="1"/>
</dbReference>
<dbReference type="PANTHER" id="PTHR48020:SF12">
    <property type="entry name" value="PROTON MYO-INOSITOL COTRANSPORTER"/>
    <property type="match status" value="1"/>
</dbReference>
<evidence type="ECO:0000259" key="13">
    <source>
        <dbReference type="PROSITE" id="PS51094"/>
    </source>
</evidence>
<evidence type="ECO:0000256" key="4">
    <source>
        <dbReference type="ARBA" id="ARBA00022475"/>
    </source>
</evidence>
<dbReference type="GO" id="GO:0005886">
    <property type="term" value="C:plasma membrane"/>
    <property type="evidence" value="ECO:0007669"/>
    <property type="project" value="UniProtKB-SubCell"/>
</dbReference>
<keyword evidence="4" id="KW-1003">Cell membrane</keyword>
<evidence type="ECO:0000256" key="11">
    <source>
        <dbReference type="SAM" id="Phobius"/>
    </source>
</evidence>
<dbReference type="Gene3D" id="1.20.1250.20">
    <property type="entry name" value="MFS general substrate transporter like domains"/>
    <property type="match status" value="1"/>
</dbReference>
<dbReference type="InterPro" id="IPR002178">
    <property type="entry name" value="PTS_EIIA_type-2_dom"/>
</dbReference>
<feature type="transmembrane region" description="Helical" evidence="11">
    <location>
        <begin position="55"/>
        <end position="72"/>
    </location>
</feature>
<sequence length="577" mass="63305">MSFITNLNQQQRKRLHQITLVATFGGLLFGYDTGVINGAFSSLKQYMALTPTTEGLVMSVLLVGAALGSVFGGKFADYFGRRKYLLFLSFVFLIGALLSAAAPDITILLIARALLGYAVGGASVTAPTFISEVAPTEMRGKLTGLNEVAIVIGQLAAFAINAIIGIIWGHLPDVWRYMLLVQAIPAICLFVGMWRAPESPRWLISKNRHDEALHILKQIRPAERAQKEYDDISTLIKIEAGNKYSAQSTFATIVKTPWILKILLVGITWAALQQTTGVNVIMYYGTEILSAAGFSERTSLICNVLNGVFSVGGMLIGVLFLVDRFKRKTIIIYGFAIMATLHLIIAAVDYTLVGDLKATAIWLLGALFVGVMQGSMGFITWVVLAELFPLKFRGLSMGISVFFMWIMNAVVSYLFPLLQAKLGLGPVFFIFAAINYLAILFVVFALPETSNKSLEQLEAELSANHEDKNPLVSPGRLVMIDNITLDNLHIDCKASNKAEVIAMIGAEFKAKGYVNQECVHFLLEREHQVSTFLGNGITLPHLPKSATDIILKTGIEIYQFPDGVIWDRSNVMFMPSA</sequence>
<feature type="transmembrane region" description="Helical" evidence="11">
    <location>
        <begin position="395"/>
        <end position="415"/>
    </location>
</feature>
<evidence type="ECO:0000313" key="15">
    <source>
        <dbReference type="Proteomes" id="UP000254020"/>
    </source>
</evidence>
<dbReference type="Proteomes" id="UP000254020">
    <property type="component" value="Unassembled WGS sequence"/>
</dbReference>
<keyword evidence="8 11" id="KW-1133">Transmembrane helix</keyword>
<dbReference type="EMBL" id="UGMA01000005">
    <property type="protein sequence ID" value="STU78020.1"/>
    <property type="molecule type" value="Genomic_DNA"/>
</dbReference>
<evidence type="ECO:0000259" key="12">
    <source>
        <dbReference type="PROSITE" id="PS50850"/>
    </source>
</evidence>
<proteinExistence type="inferred from homology"/>
<feature type="transmembrane region" description="Helical" evidence="11">
    <location>
        <begin position="174"/>
        <end position="194"/>
    </location>
</feature>
<dbReference type="PROSITE" id="PS51094">
    <property type="entry name" value="PTS_EIIA_TYPE_2"/>
    <property type="match status" value="1"/>
</dbReference>
<dbReference type="InterPro" id="IPR005828">
    <property type="entry name" value="MFS_sugar_transport-like"/>
</dbReference>
<dbReference type="PROSITE" id="PS00216">
    <property type="entry name" value="SUGAR_TRANSPORT_1"/>
    <property type="match status" value="1"/>
</dbReference>
<feature type="transmembrane region" description="Helical" evidence="11">
    <location>
        <begin position="304"/>
        <end position="322"/>
    </location>
</feature>
<gene>
    <name evidence="14" type="primary">csbC</name>
    <name evidence="14" type="ORF">NCTC9504_03467</name>
</gene>
<keyword evidence="6 11" id="KW-0812">Transmembrane</keyword>
<dbReference type="SUPFAM" id="SSF55804">
    <property type="entry name" value="Phoshotransferase/anion transport protein"/>
    <property type="match status" value="1"/>
</dbReference>
<feature type="transmembrane region" description="Helical" evidence="11">
    <location>
        <begin position="360"/>
        <end position="383"/>
    </location>
</feature>
<protein>
    <submittedName>
        <fullName evidence="14">Galactose-proton symport of transport system</fullName>
    </submittedName>
</protein>
<dbReference type="InterPro" id="IPR047984">
    <property type="entry name" value="XylE-like"/>
</dbReference>
<evidence type="ECO:0000256" key="5">
    <source>
        <dbReference type="ARBA" id="ARBA00022597"/>
    </source>
</evidence>
<feature type="transmembrane region" description="Helical" evidence="11">
    <location>
        <begin position="262"/>
        <end position="284"/>
    </location>
</feature>
<dbReference type="InterPro" id="IPR020846">
    <property type="entry name" value="MFS_dom"/>
</dbReference>
<keyword evidence="7" id="KW-0769">Symport</keyword>
<comment type="similarity">
    <text evidence="2 10">Belongs to the major facilitator superfamily. Sugar transporter (TC 2.A.1.1) family.</text>
</comment>
<evidence type="ECO:0000256" key="3">
    <source>
        <dbReference type="ARBA" id="ARBA00022448"/>
    </source>
</evidence>
<dbReference type="CDD" id="cd17359">
    <property type="entry name" value="MFS_XylE_like"/>
    <property type="match status" value="1"/>
</dbReference>
<evidence type="ECO:0000256" key="10">
    <source>
        <dbReference type="RuleBase" id="RU003346"/>
    </source>
</evidence>
<keyword evidence="3 10" id="KW-0813">Transport</keyword>
<evidence type="ECO:0000256" key="7">
    <source>
        <dbReference type="ARBA" id="ARBA00022847"/>
    </source>
</evidence>
<feature type="transmembrane region" description="Helical" evidence="11">
    <location>
        <begin position="142"/>
        <end position="168"/>
    </location>
</feature>
<dbReference type="NCBIfam" id="TIGR00879">
    <property type="entry name" value="SP"/>
    <property type="match status" value="1"/>
</dbReference>
<comment type="subcellular location">
    <subcellularLocation>
        <location evidence="1">Cell membrane</location>
        <topology evidence="1">Multi-pass membrane protein</topology>
    </subcellularLocation>
</comment>
<feature type="domain" description="PTS EIIA type-2" evidence="13">
    <location>
        <begin position="481"/>
        <end position="577"/>
    </location>
</feature>
<evidence type="ECO:0000256" key="1">
    <source>
        <dbReference type="ARBA" id="ARBA00004651"/>
    </source>
</evidence>
<dbReference type="Pfam" id="PF00083">
    <property type="entry name" value="Sugar_tr"/>
    <property type="match status" value="1"/>
</dbReference>
<dbReference type="Pfam" id="PF00359">
    <property type="entry name" value="PTS_EIIA_2"/>
    <property type="match status" value="1"/>
</dbReference>
<feature type="transmembrane region" description="Helical" evidence="11">
    <location>
        <begin position="20"/>
        <end position="43"/>
    </location>
</feature>
<dbReference type="PRINTS" id="PR00171">
    <property type="entry name" value="SUGRTRNSPORT"/>
</dbReference>
<accession>A0A377ZNZ1</accession>
<dbReference type="Gene3D" id="3.40.930.10">
    <property type="entry name" value="Mannitol-specific EII, Chain A"/>
    <property type="match status" value="1"/>
</dbReference>
<keyword evidence="5" id="KW-0762">Sugar transport</keyword>
<feature type="domain" description="Major facilitator superfamily (MFS) profile" evidence="12">
    <location>
        <begin position="18"/>
        <end position="450"/>
    </location>
</feature>
<feature type="transmembrane region" description="Helical" evidence="11">
    <location>
        <begin position="329"/>
        <end position="348"/>
    </location>
</feature>
<dbReference type="SUPFAM" id="SSF103473">
    <property type="entry name" value="MFS general substrate transporter"/>
    <property type="match status" value="1"/>
</dbReference>
<evidence type="ECO:0000256" key="2">
    <source>
        <dbReference type="ARBA" id="ARBA00010992"/>
    </source>
</evidence>
<feature type="transmembrane region" description="Helical" evidence="11">
    <location>
        <begin position="109"/>
        <end position="130"/>
    </location>
</feature>
<evidence type="ECO:0000256" key="6">
    <source>
        <dbReference type="ARBA" id="ARBA00022692"/>
    </source>
</evidence>
<name>A0A377ZNZ1_KLEPN</name>
<dbReference type="InterPro" id="IPR005829">
    <property type="entry name" value="Sugar_transporter_CS"/>
</dbReference>
<keyword evidence="9 11" id="KW-0472">Membrane</keyword>
<dbReference type="InterPro" id="IPR036259">
    <property type="entry name" value="MFS_trans_sf"/>
</dbReference>
<evidence type="ECO:0000313" key="14">
    <source>
        <dbReference type="EMBL" id="STU78020.1"/>
    </source>
</evidence>
<reference evidence="14 15" key="1">
    <citation type="submission" date="2018-06" db="EMBL/GenBank/DDBJ databases">
        <authorList>
            <consortium name="Pathogen Informatics"/>
            <person name="Doyle S."/>
        </authorList>
    </citation>
    <scope>NUCLEOTIDE SEQUENCE [LARGE SCALE GENOMIC DNA]</scope>
    <source>
        <strain evidence="14 15">NCTC9504</strain>
    </source>
</reference>
<dbReference type="AlphaFoldDB" id="A0A377ZNZ1"/>
<dbReference type="InterPro" id="IPR016152">
    <property type="entry name" value="PTrfase/Anion_transptr"/>
</dbReference>
<dbReference type="GO" id="GO:0015293">
    <property type="term" value="F:symporter activity"/>
    <property type="evidence" value="ECO:0007669"/>
    <property type="project" value="UniProtKB-KW"/>
</dbReference>
<evidence type="ECO:0000256" key="8">
    <source>
        <dbReference type="ARBA" id="ARBA00022989"/>
    </source>
</evidence>
<evidence type="ECO:0000256" key="9">
    <source>
        <dbReference type="ARBA" id="ARBA00023136"/>
    </source>
</evidence>
<feature type="transmembrane region" description="Helical" evidence="11">
    <location>
        <begin position="84"/>
        <end position="103"/>
    </location>
</feature>
<feature type="transmembrane region" description="Helical" evidence="11">
    <location>
        <begin position="427"/>
        <end position="446"/>
    </location>
</feature>